<organism evidence="11 12">
    <name type="scientific">Spizellomyces punctatus (strain DAOM BR117)</name>
    <dbReference type="NCBI Taxonomy" id="645134"/>
    <lineage>
        <taxon>Eukaryota</taxon>
        <taxon>Fungi</taxon>
        <taxon>Fungi incertae sedis</taxon>
        <taxon>Chytridiomycota</taxon>
        <taxon>Chytridiomycota incertae sedis</taxon>
        <taxon>Chytridiomycetes</taxon>
        <taxon>Spizellomycetales</taxon>
        <taxon>Spizellomycetaceae</taxon>
        <taxon>Spizellomyces</taxon>
    </lineage>
</organism>
<evidence type="ECO:0000256" key="4">
    <source>
        <dbReference type="ARBA" id="ARBA00022692"/>
    </source>
</evidence>
<feature type="transmembrane region" description="Helical" evidence="9">
    <location>
        <begin position="451"/>
        <end position="477"/>
    </location>
</feature>
<feature type="transmembrane region" description="Helical" evidence="9">
    <location>
        <begin position="483"/>
        <end position="501"/>
    </location>
</feature>
<dbReference type="OMA" id="GFNAFMY"/>
<feature type="transmembrane region" description="Helical" evidence="9">
    <location>
        <begin position="411"/>
        <end position="439"/>
    </location>
</feature>
<dbReference type="GO" id="GO:0022857">
    <property type="term" value="F:transmembrane transporter activity"/>
    <property type="evidence" value="ECO:0007669"/>
    <property type="project" value="InterPro"/>
</dbReference>
<comment type="similarity">
    <text evidence="2 8">Belongs to the major facilitator superfamily. Sugar transporter (TC 2.A.1.1) family.</text>
</comment>
<evidence type="ECO:0000313" key="11">
    <source>
        <dbReference type="EMBL" id="KNC99594.1"/>
    </source>
</evidence>
<evidence type="ECO:0000256" key="5">
    <source>
        <dbReference type="ARBA" id="ARBA00022989"/>
    </source>
</evidence>
<evidence type="ECO:0000313" key="12">
    <source>
        <dbReference type="Proteomes" id="UP000053201"/>
    </source>
</evidence>
<evidence type="ECO:0000256" key="3">
    <source>
        <dbReference type="ARBA" id="ARBA00022448"/>
    </source>
</evidence>
<dbReference type="InParanoid" id="A0A0L0HFB7"/>
<dbReference type="GeneID" id="27688403"/>
<gene>
    <name evidence="11" type="ORF">SPPG_04981</name>
</gene>
<protein>
    <submittedName>
        <fullName evidence="11">Sugar porter (SP) family MFS transporter</fullName>
    </submittedName>
</protein>
<evidence type="ECO:0000256" key="9">
    <source>
        <dbReference type="SAM" id="Phobius"/>
    </source>
</evidence>
<reference evidence="11 12" key="1">
    <citation type="submission" date="2009-08" db="EMBL/GenBank/DDBJ databases">
        <title>The Genome Sequence of Spizellomyces punctatus strain DAOM BR117.</title>
        <authorList>
            <consortium name="The Broad Institute Genome Sequencing Platform"/>
            <person name="Russ C."/>
            <person name="Cuomo C."/>
            <person name="Shea T."/>
            <person name="Young S.K."/>
            <person name="Zeng Q."/>
            <person name="Koehrsen M."/>
            <person name="Haas B."/>
            <person name="Borodovsky M."/>
            <person name="Guigo R."/>
            <person name="Alvarado L."/>
            <person name="Berlin A."/>
            <person name="Bochicchio J."/>
            <person name="Borenstein D."/>
            <person name="Chapman S."/>
            <person name="Chen Z."/>
            <person name="Engels R."/>
            <person name="Freedman E."/>
            <person name="Gellesch M."/>
            <person name="Goldberg J."/>
            <person name="Griggs A."/>
            <person name="Gujja S."/>
            <person name="Heiman D."/>
            <person name="Hepburn T."/>
            <person name="Howarth C."/>
            <person name="Jen D."/>
            <person name="Larson L."/>
            <person name="Lewis B."/>
            <person name="Mehta T."/>
            <person name="Park D."/>
            <person name="Pearson M."/>
            <person name="Roberts A."/>
            <person name="Saif S."/>
            <person name="Shenoy N."/>
            <person name="Sisk P."/>
            <person name="Stolte C."/>
            <person name="Sykes S."/>
            <person name="Thomson T."/>
            <person name="Walk T."/>
            <person name="White J."/>
            <person name="Yandava C."/>
            <person name="Burger G."/>
            <person name="Gray M.W."/>
            <person name="Holland P.W.H."/>
            <person name="King N."/>
            <person name="Lang F.B.F."/>
            <person name="Roger A.J."/>
            <person name="Ruiz-Trillo I."/>
            <person name="Lander E."/>
            <person name="Nusbaum C."/>
        </authorList>
    </citation>
    <scope>NUCLEOTIDE SEQUENCE [LARGE SCALE GENOMIC DNA]</scope>
    <source>
        <strain evidence="11 12">DAOM BR117</strain>
    </source>
</reference>
<dbReference type="GO" id="GO:0015791">
    <property type="term" value="P:polyol transmembrane transport"/>
    <property type="evidence" value="ECO:0007669"/>
    <property type="project" value="UniProtKB-ARBA"/>
</dbReference>
<feature type="transmembrane region" description="Helical" evidence="9">
    <location>
        <begin position="367"/>
        <end position="391"/>
    </location>
</feature>
<dbReference type="EMBL" id="KQ257457">
    <property type="protein sequence ID" value="KNC99594.1"/>
    <property type="molecule type" value="Genomic_DNA"/>
</dbReference>
<feature type="transmembrane region" description="Helical" evidence="9">
    <location>
        <begin position="122"/>
        <end position="145"/>
    </location>
</feature>
<dbReference type="InterPro" id="IPR003663">
    <property type="entry name" value="Sugar/inositol_transpt"/>
</dbReference>
<keyword evidence="3 8" id="KW-0813">Transport</keyword>
<keyword evidence="12" id="KW-1185">Reference proteome</keyword>
<dbReference type="GO" id="GO:0016020">
    <property type="term" value="C:membrane"/>
    <property type="evidence" value="ECO:0007669"/>
    <property type="project" value="UniProtKB-SubCell"/>
</dbReference>
<dbReference type="PANTHER" id="PTHR48020:SF12">
    <property type="entry name" value="PROTON MYO-INOSITOL COTRANSPORTER"/>
    <property type="match status" value="1"/>
</dbReference>
<dbReference type="Proteomes" id="UP000053201">
    <property type="component" value="Unassembled WGS sequence"/>
</dbReference>
<keyword evidence="6 9" id="KW-0472">Membrane</keyword>
<dbReference type="InterPro" id="IPR020846">
    <property type="entry name" value="MFS_dom"/>
</dbReference>
<feature type="transmembrane region" description="Helical" evidence="9">
    <location>
        <begin position="336"/>
        <end position="360"/>
    </location>
</feature>
<feature type="domain" description="Major facilitator superfamily (MFS) profile" evidence="10">
    <location>
        <begin position="56"/>
        <end position="505"/>
    </location>
</feature>
<dbReference type="Pfam" id="PF00083">
    <property type="entry name" value="Sugar_tr"/>
    <property type="match status" value="1"/>
</dbReference>
<dbReference type="PRINTS" id="PR00171">
    <property type="entry name" value="SUGRTRNSPORT"/>
</dbReference>
<evidence type="ECO:0000256" key="2">
    <source>
        <dbReference type="ARBA" id="ARBA00010992"/>
    </source>
</evidence>
<dbReference type="GO" id="GO:0015798">
    <property type="term" value="P:myo-inositol transport"/>
    <property type="evidence" value="ECO:0007669"/>
    <property type="project" value="UniProtKB-ARBA"/>
</dbReference>
<name>A0A0L0HFB7_SPIPD</name>
<feature type="transmembrane region" description="Helical" evidence="9">
    <location>
        <begin position="180"/>
        <end position="202"/>
    </location>
</feature>
<keyword evidence="5 9" id="KW-1133">Transmembrane helix</keyword>
<dbReference type="Gene3D" id="1.20.1250.20">
    <property type="entry name" value="MFS general substrate transporter like domains"/>
    <property type="match status" value="1"/>
</dbReference>
<sequence length="522" mass="55296">MTSSYRSLETSSQDTSSAALLNVQQDDDDSIRPATPLVSSAPSKWRIPSNVRIVLLSSCAALGGFLGGYDTGIISGATLYIQDEFSLSNFETELIVSGVIAGAVAGGLAAGKMTDLWGRKYVIVGASVVFVLGAVIMAVAGGWGLLLLGRLIAGAAVGSGAAVPVYIAELSPPAIRGMLVNFNAFFIALGQLVSYLVAYALSDSPDDPHSSGNWRLMLGLAAVPAVIQCFGMSLMPMSPRYLVQKGRTREAYDVLASVRPSKTTSEELESEVESIKQSLSHIVEEVPFKEMLLNAEYRAALMIAVGLQVLQQFSGINTIMYYSATILRMAGFPSKSSAILFSTFIALANCFGSLTAMRLIDRTGRRWLLLTTLVGVAAGLIVLSATFHVLSSGAVEGTVLATGDRVGQVSGVSWVALLSLVLYVFFYAIGLGCVPWIIISEIFPLEIRGKGAGVAIAANWFTNFLISITFLTITHLITPAGTFLIYAGAVVIGWAFVYIRVPETKGRCLEDIGGGSIVFAAH</sequence>
<dbReference type="VEuPathDB" id="FungiDB:SPPG_04981"/>
<evidence type="ECO:0000256" key="7">
    <source>
        <dbReference type="ARBA" id="ARBA00049119"/>
    </source>
</evidence>
<feature type="transmembrane region" description="Helical" evidence="9">
    <location>
        <begin position="53"/>
        <end position="74"/>
    </location>
</feature>
<dbReference type="RefSeq" id="XP_016607634.1">
    <property type="nucleotide sequence ID" value="XM_016753221.1"/>
</dbReference>
<dbReference type="FunCoup" id="A0A0L0HFB7">
    <property type="interactions" value="135"/>
</dbReference>
<dbReference type="InterPro" id="IPR036259">
    <property type="entry name" value="MFS_trans_sf"/>
</dbReference>
<dbReference type="OrthoDB" id="4044674at2759"/>
<evidence type="ECO:0000256" key="6">
    <source>
        <dbReference type="ARBA" id="ARBA00023136"/>
    </source>
</evidence>
<feature type="transmembrane region" description="Helical" evidence="9">
    <location>
        <begin position="94"/>
        <end position="110"/>
    </location>
</feature>
<proteinExistence type="inferred from homology"/>
<keyword evidence="4 9" id="KW-0812">Transmembrane</keyword>
<feature type="transmembrane region" description="Helical" evidence="9">
    <location>
        <begin position="214"/>
        <end position="235"/>
    </location>
</feature>
<evidence type="ECO:0000256" key="8">
    <source>
        <dbReference type="RuleBase" id="RU003346"/>
    </source>
</evidence>
<accession>A0A0L0HFB7</accession>
<dbReference type="SUPFAM" id="SSF103473">
    <property type="entry name" value="MFS general substrate transporter"/>
    <property type="match status" value="1"/>
</dbReference>
<dbReference type="STRING" id="645134.A0A0L0HFB7"/>
<dbReference type="InterPro" id="IPR005828">
    <property type="entry name" value="MFS_sugar_transport-like"/>
</dbReference>
<dbReference type="NCBIfam" id="TIGR00879">
    <property type="entry name" value="SP"/>
    <property type="match status" value="1"/>
</dbReference>
<dbReference type="PROSITE" id="PS50850">
    <property type="entry name" value="MFS"/>
    <property type="match status" value="1"/>
</dbReference>
<dbReference type="eggNOG" id="KOG0254">
    <property type="taxonomic scope" value="Eukaryota"/>
</dbReference>
<dbReference type="InterPro" id="IPR050814">
    <property type="entry name" value="Myo-inositol_Transporter"/>
</dbReference>
<evidence type="ECO:0000256" key="1">
    <source>
        <dbReference type="ARBA" id="ARBA00004141"/>
    </source>
</evidence>
<feature type="transmembrane region" description="Helical" evidence="9">
    <location>
        <begin position="299"/>
        <end position="324"/>
    </location>
</feature>
<comment type="catalytic activity">
    <reaction evidence="7">
        <text>myo-inositol(out) + H(+)(out) = myo-inositol(in) + H(+)(in)</text>
        <dbReference type="Rhea" id="RHEA:60364"/>
        <dbReference type="ChEBI" id="CHEBI:15378"/>
        <dbReference type="ChEBI" id="CHEBI:17268"/>
    </reaction>
</comment>
<evidence type="ECO:0000259" key="10">
    <source>
        <dbReference type="PROSITE" id="PS50850"/>
    </source>
</evidence>
<dbReference type="PANTHER" id="PTHR48020">
    <property type="entry name" value="PROTON MYO-INOSITOL COTRANSPORTER"/>
    <property type="match status" value="1"/>
</dbReference>
<dbReference type="FunFam" id="1.20.1250.20:FF:000073">
    <property type="entry name" value="MFS myo-inositol transporter, putative"/>
    <property type="match status" value="1"/>
</dbReference>
<dbReference type="AlphaFoldDB" id="A0A0L0HFB7"/>
<comment type="subcellular location">
    <subcellularLocation>
        <location evidence="1">Membrane</location>
        <topology evidence="1">Multi-pass membrane protein</topology>
    </subcellularLocation>
</comment>
<feature type="transmembrane region" description="Helical" evidence="9">
    <location>
        <begin position="151"/>
        <end position="168"/>
    </location>
</feature>